<dbReference type="SUPFAM" id="SSF57535">
    <property type="entry name" value="Complement control module/SCR domain"/>
    <property type="match status" value="2"/>
</dbReference>
<feature type="non-terminal residue" evidence="7">
    <location>
        <position position="297"/>
    </location>
</feature>
<proteinExistence type="predicted"/>
<feature type="chain" id="PRO_5046015516" evidence="5">
    <location>
        <begin position="20"/>
        <end position="297"/>
    </location>
</feature>
<dbReference type="SMART" id="SM00032">
    <property type="entry name" value="CCP"/>
    <property type="match status" value="2"/>
</dbReference>
<comment type="subcellular location">
    <subcellularLocation>
        <location evidence="1">Virion</location>
    </subcellularLocation>
</comment>
<evidence type="ECO:0000259" key="6">
    <source>
        <dbReference type="SMART" id="SM00032"/>
    </source>
</evidence>
<feature type="domain" description="Sushi" evidence="6">
    <location>
        <begin position="178"/>
        <end position="240"/>
    </location>
</feature>
<dbReference type="PANTHER" id="PTHR45785">
    <property type="entry name" value="COMPLEMENT FACTOR H-RELATED"/>
    <property type="match status" value="1"/>
</dbReference>
<evidence type="ECO:0000256" key="1">
    <source>
        <dbReference type="ARBA" id="ARBA00004328"/>
    </source>
</evidence>
<keyword evidence="8" id="KW-1185">Reference proteome</keyword>
<dbReference type="Proteomes" id="UP001164746">
    <property type="component" value="Chromosome 5"/>
</dbReference>
<keyword evidence="4" id="KW-1015">Disulfide bond</keyword>
<dbReference type="InterPro" id="IPR051503">
    <property type="entry name" value="ComplSys_Reg/VirEntry_Med"/>
</dbReference>
<dbReference type="InterPro" id="IPR035976">
    <property type="entry name" value="Sushi/SCR/CCP_sf"/>
</dbReference>
<keyword evidence="3 5" id="KW-0732">Signal</keyword>
<dbReference type="EMBL" id="CP111016">
    <property type="protein sequence ID" value="WAR05803.1"/>
    <property type="molecule type" value="Genomic_DNA"/>
</dbReference>
<sequence>MRDLYAVIVLIKLFVLVYGRFEDCYPGLTECSGANNACRYNETSGGYMCNCMIGTEEESPSSQICGNCDRKLDCVPKFGPEGSVECTRKLCSCTSDYKAVFTGDNYTCLAECEAIPEVTGATFTKTSGFVTSEQVAVVGAVLTYACNDGYSPTDSNLFIVICNDQGAWSNTPKCVKECEAIPEVTGATFTKTSGFVTSEQVAVVGAVLTYACNDGYSPTDSNLFIVICNDQGAWSNTPKCVKECEAIPEVTGATFTKTSGFVTSEQVAVVGAVFTYACNDGYSPTDSNLFIVICNDQ</sequence>
<dbReference type="CDD" id="cd00033">
    <property type="entry name" value="CCP"/>
    <property type="match status" value="2"/>
</dbReference>
<dbReference type="Pfam" id="PF00084">
    <property type="entry name" value="Sushi"/>
    <property type="match status" value="2"/>
</dbReference>
<feature type="domain" description="Sushi" evidence="6">
    <location>
        <begin position="112"/>
        <end position="174"/>
    </location>
</feature>
<protein>
    <submittedName>
        <fullName evidence="7">C4BPA-like protein</fullName>
    </submittedName>
</protein>
<evidence type="ECO:0000256" key="5">
    <source>
        <dbReference type="SAM" id="SignalP"/>
    </source>
</evidence>
<evidence type="ECO:0000256" key="3">
    <source>
        <dbReference type="ARBA" id="ARBA00022729"/>
    </source>
</evidence>
<evidence type="ECO:0000313" key="7">
    <source>
        <dbReference type="EMBL" id="WAR05803.1"/>
    </source>
</evidence>
<name>A0ABY7E736_MYAAR</name>
<keyword evidence="2" id="KW-0768">Sushi</keyword>
<accession>A0ABY7E736</accession>
<reference evidence="7" key="1">
    <citation type="submission" date="2022-11" db="EMBL/GenBank/DDBJ databases">
        <title>Centuries of genome instability and evolution in soft-shell clam transmissible cancer (bioRxiv).</title>
        <authorList>
            <person name="Hart S.F.M."/>
            <person name="Yonemitsu M.A."/>
            <person name="Giersch R.M."/>
            <person name="Beal B.F."/>
            <person name="Arriagada G."/>
            <person name="Davis B.W."/>
            <person name="Ostrander E.A."/>
            <person name="Goff S.P."/>
            <person name="Metzger M.J."/>
        </authorList>
    </citation>
    <scope>NUCLEOTIDE SEQUENCE</scope>
    <source>
        <strain evidence="7">MELC-2E11</strain>
        <tissue evidence="7">Siphon/mantle</tissue>
    </source>
</reference>
<feature type="signal peptide" evidence="5">
    <location>
        <begin position="1"/>
        <end position="19"/>
    </location>
</feature>
<evidence type="ECO:0000313" key="8">
    <source>
        <dbReference type="Proteomes" id="UP001164746"/>
    </source>
</evidence>
<gene>
    <name evidence="7" type="ORF">MAR_021172</name>
</gene>
<organism evidence="7 8">
    <name type="scientific">Mya arenaria</name>
    <name type="common">Soft-shell clam</name>
    <dbReference type="NCBI Taxonomy" id="6604"/>
    <lineage>
        <taxon>Eukaryota</taxon>
        <taxon>Metazoa</taxon>
        <taxon>Spiralia</taxon>
        <taxon>Lophotrochozoa</taxon>
        <taxon>Mollusca</taxon>
        <taxon>Bivalvia</taxon>
        <taxon>Autobranchia</taxon>
        <taxon>Heteroconchia</taxon>
        <taxon>Euheterodonta</taxon>
        <taxon>Imparidentia</taxon>
        <taxon>Neoheterodontei</taxon>
        <taxon>Myida</taxon>
        <taxon>Myoidea</taxon>
        <taxon>Myidae</taxon>
        <taxon>Mya</taxon>
    </lineage>
</organism>
<dbReference type="PANTHER" id="PTHR45785:SF2">
    <property type="entry name" value="COMPLEMENT FACTOR H-RELATED"/>
    <property type="match status" value="1"/>
</dbReference>
<dbReference type="Gene3D" id="2.10.70.10">
    <property type="entry name" value="Complement Module, domain 1"/>
    <property type="match status" value="2"/>
</dbReference>
<evidence type="ECO:0000256" key="2">
    <source>
        <dbReference type="ARBA" id="ARBA00022659"/>
    </source>
</evidence>
<evidence type="ECO:0000256" key="4">
    <source>
        <dbReference type="ARBA" id="ARBA00023157"/>
    </source>
</evidence>
<dbReference type="InterPro" id="IPR000436">
    <property type="entry name" value="Sushi_SCR_CCP_dom"/>
</dbReference>